<protein>
    <submittedName>
        <fullName evidence="2">Uncharacterized protein</fullName>
    </submittedName>
</protein>
<evidence type="ECO:0000313" key="2">
    <source>
        <dbReference type="EMBL" id="GAH36916.1"/>
    </source>
</evidence>
<sequence>MSYVYFNGLDVDVMHLGKLLDRILVILLLFSFILINITIAEDEIESKVNANFDIEFVTGTDLKIIVTLDVDKINIFDTNYDGDDIQTVSNDDLETMGAIKLRLRQLLESQIESSFEFASVDTLISKPTYNSTEFHDEYGITLTSAFFDLNETVNSNDFINGVMDMGAVVNYTFNLQAEPGWNNEYVFTLPSSIDYKRTTGSVNGNKIKWDVKNGDGDHPNTLAEISIKLTDSTTSGLETEDIQLEFVIDDREGKKTILTTNILAKHIDIRDYDILPDFINELKIIPSDGIRLFTDNNLLSFEELYNRTIKIVEEITISKIENSSHNQTLNTTFSWDANTTTNCPIPYEISNMDSNPPITAIIKDVDIYLQICGISSRALFGLVNAGAQANISANDVNFGDNLESIGYEYTGLLFLCALFRIVSPRYKSHS</sequence>
<proteinExistence type="predicted"/>
<dbReference type="AlphaFoldDB" id="X1EU52"/>
<organism evidence="2">
    <name type="scientific">marine sediment metagenome</name>
    <dbReference type="NCBI Taxonomy" id="412755"/>
    <lineage>
        <taxon>unclassified sequences</taxon>
        <taxon>metagenomes</taxon>
        <taxon>ecological metagenomes</taxon>
    </lineage>
</organism>
<keyword evidence="1" id="KW-0472">Membrane</keyword>
<comment type="caution">
    <text evidence="2">The sequence shown here is derived from an EMBL/GenBank/DDBJ whole genome shotgun (WGS) entry which is preliminary data.</text>
</comment>
<evidence type="ECO:0000256" key="1">
    <source>
        <dbReference type="SAM" id="Phobius"/>
    </source>
</evidence>
<keyword evidence="1" id="KW-0812">Transmembrane</keyword>
<feature type="transmembrane region" description="Helical" evidence="1">
    <location>
        <begin position="20"/>
        <end position="39"/>
    </location>
</feature>
<dbReference type="EMBL" id="BARU01005476">
    <property type="protein sequence ID" value="GAH36916.1"/>
    <property type="molecule type" value="Genomic_DNA"/>
</dbReference>
<accession>X1EU52</accession>
<reference evidence="2" key="1">
    <citation type="journal article" date="2014" name="Front. Microbiol.">
        <title>High frequency of phylogenetically diverse reductive dehalogenase-homologous genes in deep subseafloor sedimentary metagenomes.</title>
        <authorList>
            <person name="Kawai M."/>
            <person name="Futagami T."/>
            <person name="Toyoda A."/>
            <person name="Takaki Y."/>
            <person name="Nishi S."/>
            <person name="Hori S."/>
            <person name="Arai W."/>
            <person name="Tsubouchi T."/>
            <person name="Morono Y."/>
            <person name="Uchiyama I."/>
            <person name="Ito T."/>
            <person name="Fujiyama A."/>
            <person name="Inagaki F."/>
            <person name="Takami H."/>
        </authorList>
    </citation>
    <scope>NUCLEOTIDE SEQUENCE</scope>
    <source>
        <strain evidence="2">Expedition CK06-06</strain>
    </source>
</reference>
<gene>
    <name evidence="2" type="ORF">S03H2_10669</name>
</gene>
<keyword evidence="1" id="KW-1133">Transmembrane helix</keyword>
<name>X1EU52_9ZZZZ</name>